<dbReference type="EMBL" id="CAJNRF010015575">
    <property type="protein sequence ID" value="CAF2176140.1"/>
    <property type="molecule type" value="Genomic_DNA"/>
</dbReference>
<sequence length="330" mass="38145">MLFIILLFIILFCIIIYTLHDRLTFRRGRLSRPYDGASTSSITKMGPDQFIELSFGTVHYIYHSGSSALPLNIFVHGYSTPMEMWQYIFPEFVKDDQPCLVYDLYGRGWSDSPDVPMNIDIYVSQLAELLYALNLPYEKYNLFGVSMGGAIVQRFTELHPYKVSKLILCCAAGLNLNKPAKSRMFILSLPIIGPMLFKHIITYTDDEKERSHWAFPDHEIYEQYKKLFKLGWEQHPGYLRALFSTLRNFDFESSLTSIEFIAKLNIPVLIIWGDKDLLIPVNNAYHYHRLYKNSSLTIIPGATHMLLLEHSAQIIDAVQAFFKDSNVINM</sequence>
<keyword evidence="5" id="KW-1185">Reference proteome</keyword>
<evidence type="ECO:0000313" key="5">
    <source>
        <dbReference type="Proteomes" id="UP000663866"/>
    </source>
</evidence>
<proteinExistence type="predicted"/>
<evidence type="ECO:0000313" key="3">
    <source>
        <dbReference type="EMBL" id="CAF4199075.1"/>
    </source>
</evidence>
<evidence type="ECO:0000313" key="4">
    <source>
        <dbReference type="Proteomes" id="UP000663856"/>
    </source>
</evidence>
<comment type="caution">
    <text evidence="2">The sequence shown here is derived from an EMBL/GenBank/DDBJ whole genome shotgun (WGS) entry which is preliminary data.</text>
</comment>
<protein>
    <recommendedName>
        <fullName evidence="1">AB hydrolase-1 domain-containing protein</fullName>
    </recommendedName>
</protein>
<dbReference type="Gene3D" id="3.40.50.1820">
    <property type="entry name" value="alpha/beta hydrolase"/>
    <property type="match status" value="1"/>
</dbReference>
<dbReference type="Proteomes" id="UP000663856">
    <property type="component" value="Unassembled WGS sequence"/>
</dbReference>
<dbReference type="Pfam" id="PF00561">
    <property type="entry name" value="Abhydrolase_1"/>
    <property type="match status" value="1"/>
</dbReference>
<evidence type="ECO:0000313" key="2">
    <source>
        <dbReference type="EMBL" id="CAF2176140.1"/>
    </source>
</evidence>
<gene>
    <name evidence="3" type="ORF">OVN521_LOCUS26292</name>
    <name evidence="2" type="ORF">WKI299_LOCUS33201</name>
</gene>
<evidence type="ECO:0000259" key="1">
    <source>
        <dbReference type="Pfam" id="PF00561"/>
    </source>
</evidence>
<dbReference type="InterPro" id="IPR029058">
    <property type="entry name" value="AB_hydrolase_fold"/>
</dbReference>
<dbReference type="PRINTS" id="PR00111">
    <property type="entry name" value="ABHYDROLASE"/>
</dbReference>
<reference evidence="2" key="1">
    <citation type="submission" date="2021-02" db="EMBL/GenBank/DDBJ databases">
        <authorList>
            <person name="Nowell W R."/>
        </authorList>
    </citation>
    <scope>NUCLEOTIDE SEQUENCE</scope>
</reference>
<accession>A0A816Z3B8</accession>
<feature type="domain" description="AB hydrolase-1" evidence="1">
    <location>
        <begin position="73"/>
        <end position="310"/>
    </location>
</feature>
<dbReference type="AlphaFoldDB" id="A0A816Z3B8"/>
<organism evidence="2 4">
    <name type="scientific">Rotaria magnacalcarata</name>
    <dbReference type="NCBI Taxonomy" id="392030"/>
    <lineage>
        <taxon>Eukaryota</taxon>
        <taxon>Metazoa</taxon>
        <taxon>Spiralia</taxon>
        <taxon>Gnathifera</taxon>
        <taxon>Rotifera</taxon>
        <taxon>Eurotatoria</taxon>
        <taxon>Bdelloidea</taxon>
        <taxon>Philodinida</taxon>
        <taxon>Philodinidae</taxon>
        <taxon>Rotaria</taxon>
    </lineage>
</organism>
<dbReference type="EMBL" id="CAJOBG010006834">
    <property type="protein sequence ID" value="CAF4199075.1"/>
    <property type="molecule type" value="Genomic_DNA"/>
</dbReference>
<dbReference type="Proteomes" id="UP000663866">
    <property type="component" value="Unassembled WGS sequence"/>
</dbReference>
<name>A0A816Z3B8_9BILA</name>
<dbReference type="InterPro" id="IPR050266">
    <property type="entry name" value="AB_hydrolase_sf"/>
</dbReference>
<dbReference type="PANTHER" id="PTHR43798:SF33">
    <property type="entry name" value="HYDROLASE, PUTATIVE (AFU_ORTHOLOGUE AFUA_2G14860)-RELATED"/>
    <property type="match status" value="1"/>
</dbReference>
<dbReference type="InterPro" id="IPR000073">
    <property type="entry name" value="AB_hydrolase_1"/>
</dbReference>
<dbReference type="SUPFAM" id="SSF53474">
    <property type="entry name" value="alpha/beta-Hydrolases"/>
    <property type="match status" value="1"/>
</dbReference>
<dbReference type="GO" id="GO:0016020">
    <property type="term" value="C:membrane"/>
    <property type="evidence" value="ECO:0007669"/>
    <property type="project" value="TreeGrafter"/>
</dbReference>
<dbReference type="PANTHER" id="PTHR43798">
    <property type="entry name" value="MONOACYLGLYCEROL LIPASE"/>
    <property type="match status" value="1"/>
</dbReference>